<gene>
    <name evidence="3" type="ORF">K227x_01970</name>
</gene>
<dbReference type="Proteomes" id="UP000318538">
    <property type="component" value="Chromosome"/>
</dbReference>
<dbReference type="InterPro" id="IPR007131">
    <property type="entry name" value="SHD1"/>
</dbReference>
<evidence type="ECO:0000313" key="3">
    <source>
        <dbReference type="EMBL" id="QDT01829.1"/>
    </source>
</evidence>
<keyword evidence="1" id="KW-0732">Signal</keyword>
<dbReference type="OrthoDB" id="246401at2"/>
<feature type="signal peptide" evidence="1">
    <location>
        <begin position="1"/>
        <end position="22"/>
    </location>
</feature>
<dbReference type="EMBL" id="CP036525">
    <property type="protein sequence ID" value="QDT01829.1"/>
    <property type="molecule type" value="Genomic_DNA"/>
</dbReference>
<dbReference type="GO" id="GO:0042802">
    <property type="term" value="F:identical protein binding"/>
    <property type="evidence" value="ECO:0007669"/>
    <property type="project" value="InterPro"/>
</dbReference>
<dbReference type="GO" id="GO:0008092">
    <property type="term" value="F:cytoskeletal protein binding"/>
    <property type="evidence" value="ECO:0007669"/>
    <property type="project" value="InterPro"/>
</dbReference>
<reference evidence="3 4" key="1">
    <citation type="submission" date="2019-02" db="EMBL/GenBank/DDBJ databases">
        <title>Deep-cultivation of Planctomycetes and their phenomic and genomic characterization uncovers novel biology.</title>
        <authorList>
            <person name="Wiegand S."/>
            <person name="Jogler M."/>
            <person name="Boedeker C."/>
            <person name="Pinto D."/>
            <person name="Vollmers J."/>
            <person name="Rivas-Marin E."/>
            <person name="Kohn T."/>
            <person name="Peeters S.H."/>
            <person name="Heuer A."/>
            <person name="Rast P."/>
            <person name="Oberbeckmann S."/>
            <person name="Bunk B."/>
            <person name="Jeske O."/>
            <person name="Meyerdierks A."/>
            <person name="Storesund J.E."/>
            <person name="Kallscheuer N."/>
            <person name="Luecker S."/>
            <person name="Lage O.M."/>
            <person name="Pohl T."/>
            <person name="Merkel B.J."/>
            <person name="Hornburger P."/>
            <person name="Mueller R.-W."/>
            <person name="Bruemmer F."/>
            <person name="Labrenz M."/>
            <person name="Spormann A.M."/>
            <person name="Op den Camp H."/>
            <person name="Overmann J."/>
            <person name="Amann R."/>
            <person name="Jetten M.S.M."/>
            <person name="Mascher T."/>
            <person name="Medema M.H."/>
            <person name="Devos D.P."/>
            <person name="Kaster A.-K."/>
            <person name="Ovreas L."/>
            <person name="Rohde M."/>
            <person name="Galperin M.Y."/>
            <person name="Jogler C."/>
        </authorList>
    </citation>
    <scope>NUCLEOTIDE SEQUENCE [LARGE SCALE GENOMIC DNA]</scope>
    <source>
        <strain evidence="3 4">K22_7</strain>
    </source>
</reference>
<name>A0A517N3V8_9BACT</name>
<sequence precursor="true">MKIFVQLIIGLMTLAVSSEAMARSWTSAAGGYTLEADEIASSDTSVILKRASGKLVVVALDELSKADQDYIASKEVVDKLRESAAKMQTWTSADGLKIRGRVVAYGRKDLSISRLRGKVVINSVLFERLDPLHQKLVLKIMSELEGETFQDEQGLNRWAKVLGAEPKVYPLEGVLLELETGDRLAVPFFLFSEADLEVLSPGWDAWSKSNDNEAAQAQESLMMQTEARHYQEQRQQQEQQQEQQRDYQRQQIEVLKLNMLAAATGVTSIWEVGLQPPLGAYGRRMSVMVTAQNSDVATRMALAQYPGYRVFGVRKASRF</sequence>
<evidence type="ECO:0000259" key="2">
    <source>
        <dbReference type="Pfam" id="PF03983"/>
    </source>
</evidence>
<evidence type="ECO:0000256" key="1">
    <source>
        <dbReference type="SAM" id="SignalP"/>
    </source>
</evidence>
<organism evidence="3 4">
    <name type="scientific">Rubripirellula lacrimiformis</name>
    <dbReference type="NCBI Taxonomy" id="1930273"/>
    <lineage>
        <taxon>Bacteria</taxon>
        <taxon>Pseudomonadati</taxon>
        <taxon>Planctomycetota</taxon>
        <taxon>Planctomycetia</taxon>
        <taxon>Pirellulales</taxon>
        <taxon>Pirellulaceae</taxon>
        <taxon>Rubripirellula</taxon>
    </lineage>
</organism>
<proteinExistence type="predicted"/>
<protein>
    <recommendedName>
        <fullName evidence="2">SLA1 homology domain-containing protein</fullName>
    </recommendedName>
</protein>
<evidence type="ECO:0000313" key="4">
    <source>
        <dbReference type="Proteomes" id="UP000318538"/>
    </source>
</evidence>
<dbReference type="GO" id="GO:0043130">
    <property type="term" value="F:ubiquitin binding"/>
    <property type="evidence" value="ECO:0007669"/>
    <property type="project" value="InterPro"/>
</dbReference>
<dbReference type="KEGG" id="rlc:K227x_01970"/>
<feature type="domain" description="SLA1 homology" evidence="2">
    <location>
        <begin position="21"/>
        <end position="73"/>
    </location>
</feature>
<accession>A0A517N3V8</accession>
<feature type="chain" id="PRO_5021944051" description="SLA1 homology domain-containing protein" evidence="1">
    <location>
        <begin position="23"/>
        <end position="319"/>
    </location>
</feature>
<dbReference type="AlphaFoldDB" id="A0A517N3V8"/>
<dbReference type="Pfam" id="PF03983">
    <property type="entry name" value="SHD1"/>
    <property type="match status" value="1"/>
</dbReference>
<dbReference type="RefSeq" id="WP_145167649.1">
    <property type="nucleotide sequence ID" value="NZ_CP036525.1"/>
</dbReference>
<dbReference type="Gene3D" id="2.30.30.700">
    <property type="entry name" value="SLA1 homology domain 1"/>
    <property type="match status" value="1"/>
</dbReference>
<dbReference type="GO" id="GO:0030674">
    <property type="term" value="F:protein-macromolecule adaptor activity"/>
    <property type="evidence" value="ECO:0007669"/>
    <property type="project" value="InterPro"/>
</dbReference>
<keyword evidence="4" id="KW-1185">Reference proteome</keyword>